<comment type="caution">
    <text evidence="1">The sequence shown here is derived from an EMBL/GenBank/DDBJ whole genome shotgun (WGS) entry which is preliminary data.</text>
</comment>
<proteinExistence type="predicted"/>
<dbReference type="AlphaFoldDB" id="A0A1J9R6A4"/>
<dbReference type="VEuPathDB" id="FungiDB:ACJ73_05105"/>
<reference evidence="1 2" key="1">
    <citation type="submission" date="2015-08" db="EMBL/GenBank/DDBJ databases">
        <title>Emmonsia species relationships and genome sequence.</title>
        <authorList>
            <person name="Cuomo C.A."/>
            <person name="Schwartz I.S."/>
            <person name="Kenyon C."/>
            <person name="De Hoog G.S."/>
            <person name="Govender N.P."/>
            <person name="Botha A."/>
            <person name="Moreno L."/>
            <person name="De Vries M."/>
            <person name="Munoz J.F."/>
            <person name="Stielow J.B."/>
        </authorList>
    </citation>
    <scope>NUCLEOTIDE SEQUENCE [LARGE SCALE GENOMIC DNA]</scope>
    <source>
        <strain evidence="1 2">EI222</strain>
    </source>
</reference>
<organism evidence="1 2">
    <name type="scientific">Blastomyces percursus</name>
    <dbReference type="NCBI Taxonomy" id="1658174"/>
    <lineage>
        <taxon>Eukaryota</taxon>
        <taxon>Fungi</taxon>
        <taxon>Dikarya</taxon>
        <taxon>Ascomycota</taxon>
        <taxon>Pezizomycotina</taxon>
        <taxon>Eurotiomycetes</taxon>
        <taxon>Eurotiomycetidae</taxon>
        <taxon>Onygenales</taxon>
        <taxon>Ajellomycetaceae</taxon>
        <taxon>Blastomyces</taxon>
    </lineage>
</organism>
<name>A0A1J9R6A4_9EURO</name>
<gene>
    <name evidence="1" type="ORF">ACJ73_05105</name>
</gene>
<dbReference type="Proteomes" id="UP000242791">
    <property type="component" value="Unassembled WGS sequence"/>
</dbReference>
<evidence type="ECO:0000313" key="1">
    <source>
        <dbReference type="EMBL" id="OJD23540.1"/>
    </source>
</evidence>
<sequence length="218" mass="24912">MPDHHNFTKDAAPITCNDSNRCATCMIMRIMLIHEQGLQEHLDNLQSRYNQERVAWADAQDQCRELQLSHGTLEHRCEVLEVALDEARNHQLETNKELIAERNSHAATQAKYSTLSLENQTLWRLFEEIAPSLGEADIPATIQELYHNNGEQQLLIQKLKDENRRLRGAKHSVESPENGCGYCQCATVIDGDNDYDQPQVLRTRETKVALKLLPSLLN</sequence>
<protein>
    <submittedName>
        <fullName evidence="1">Uncharacterized protein</fullName>
    </submittedName>
</protein>
<dbReference type="EMBL" id="LGTZ01000768">
    <property type="protein sequence ID" value="OJD23540.1"/>
    <property type="molecule type" value="Genomic_DNA"/>
</dbReference>
<evidence type="ECO:0000313" key="2">
    <source>
        <dbReference type="Proteomes" id="UP000242791"/>
    </source>
</evidence>
<accession>A0A1J9R6A4</accession>
<keyword evidence="2" id="KW-1185">Reference proteome</keyword>